<protein>
    <submittedName>
        <fullName evidence="7">RNA polymerase sigma-70 factor, ECF subfamily</fullName>
    </submittedName>
</protein>
<dbReference type="InterPro" id="IPR013325">
    <property type="entry name" value="RNA_pol_sigma_r2"/>
</dbReference>
<evidence type="ECO:0000313" key="7">
    <source>
        <dbReference type="EMBL" id="SEG19393.1"/>
    </source>
</evidence>
<dbReference type="InterPro" id="IPR013324">
    <property type="entry name" value="RNA_pol_sigma_r3/r4-like"/>
</dbReference>
<dbReference type="PANTHER" id="PTHR43133">
    <property type="entry name" value="RNA POLYMERASE ECF-TYPE SIGMA FACTO"/>
    <property type="match status" value="1"/>
</dbReference>
<evidence type="ECO:0000256" key="4">
    <source>
        <dbReference type="ARBA" id="ARBA00023163"/>
    </source>
</evidence>
<dbReference type="EMBL" id="FNVS01000019">
    <property type="protein sequence ID" value="SEG19393.1"/>
    <property type="molecule type" value="Genomic_DNA"/>
</dbReference>
<sequence length="188" mass="22530">MEEQQTDMRLFSILFEKYKEPFTLFANSYIRDRVVSEDIYVEAMMHYWEKRHELPSDTNIPAYILTSVKNKALNHLRHLDVKTEAEELLLSHSVRELNFRISSLESCDPSELFTTEMREIIRKALGELPEQSRLIFRKSRFENKTNRKIAEELDINIKTVEYHISKTQKILRLRLKDYLPLLIFLDCF</sequence>
<evidence type="ECO:0000313" key="8">
    <source>
        <dbReference type="Proteomes" id="UP000236725"/>
    </source>
</evidence>
<dbReference type="PANTHER" id="PTHR43133:SF46">
    <property type="entry name" value="RNA POLYMERASE SIGMA-70 FACTOR ECF SUBFAMILY"/>
    <property type="match status" value="1"/>
</dbReference>
<name>A0A8G2BYG6_9BACT</name>
<comment type="caution">
    <text evidence="7">The sequence shown here is derived from an EMBL/GenBank/DDBJ whole genome shotgun (WGS) entry which is preliminary data.</text>
</comment>
<dbReference type="RefSeq" id="WP_234999400.1">
    <property type="nucleotide sequence ID" value="NZ_FNVS01000019.1"/>
</dbReference>
<dbReference type="InterPro" id="IPR007627">
    <property type="entry name" value="RNA_pol_sigma70_r2"/>
</dbReference>
<dbReference type="SUPFAM" id="SSF88659">
    <property type="entry name" value="Sigma3 and sigma4 domains of RNA polymerase sigma factors"/>
    <property type="match status" value="1"/>
</dbReference>
<dbReference type="SUPFAM" id="SSF88946">
    <property type="entry name" value="Sigma2 domain of RNA polymerase sigma factors"/>
    <property type="match status" value="1"/>
</dbReference>
<evidence type="ECO:0000256" key="1">
    <source>
        <dbReference type="ARBA" id="ARBA00010641"/>
    </source>
</evidence>
<evidence type="ECO:0000256" key="3">
    <source>
        <dbReference type="ARBA" id="ARBA00023082"/>
    </source>
</evidence>
<dbReference type="NCBIfam" id="TIGR02937">
    <property type="entry name" value="sigma70-ECF"/>
    <property type="match status" value="1"/>
</dbReference>
<keyword evidence="2" id="KW-0805">Transcription regulation</keyword>
<feature type="domain" description="RNA polymerase sigma-70 region 2" evidence="5">
    <location>
        <begin position="14"/>
        <end position="78"/>
    </location>
</feature>
<gene>
    <name evidence="7" type="ORF">SAMN05444001_11941</name>
</gene>
<keyword evidence="4" id="KW-0804">Transcription</keyword>
<dbReference type="InterPro" id="IPR036388">
    <property type="entry name" value="WH-like_DNA-bd_sf"/>
</dbReference>
<dbReference type="AlphaFoldDB" id="A0A8G2BYG6"/>
<proteinExistence type="inferred from homology"/>
<dbReference type="GO" id="GO:0016987">
    <property type="term" value="F:sigma factor activity"/>
    <property type="evidence" value="ECO:0007669"/>
    <property type="project" value="UniProtKB-KW"/>
</dbReference>
<dbReference type="Gene3D" id="1.10.10.10">
    <property type="entry name" value="Winged helix-like DNA-binding domain superfamily/Winged helix DNA-binding domain"/>
    <property type="match status" value="1"/>
</dbReference>
<dbReference type="GO" id="GO:0003677">
    <property type="term" value="F:DNA binding"/>
    <property type="evidence" value="ECO:0007669"/>
    <property type="project" value="InterPro"/>
</dbReference>
<evidence type="ECO:0000259" key="6">
    <source>
        <dbReference type="Pfam" id="PF08281"/>
    </source>
</evidence>
<evidence type="ECO:0000259" key="5">
    <source>
        <dbReference type="Pfam" id="PF04542"/>
    </source>
</evidence>
<dbReference type="InterPro" id="IPR039425">
    <property type="entry name" value="RNA_pol_sigma-70-like"/>
</dbReference>
<keyword evidence="8" id="KW-1185">Reference proteome</keyword>
<accession>A0A8G2BYG6</accession>
<evidence type="ECO:0000256" key="2">
    <source>
        <dbReference type="ARBA" id="ARBA00023015"/>
    </source>
</evidence>
<dbReference type="Gene3D" id="1.10.1740.10">
    <property type="match status" value="1"/>
</dbReference>
<feature type="domain" description="RNA polymerase sigma factor 70 region 4 type 2" evidence="6">
    <location>
        <begin position="119"/>
        <end position="166"/>
    </location>
</feature>
<organism evidence="7 8">
    <name type="scientific">Parabacteroides chinchillae</name>
    <dbReference type="NCBI Taxonomy" id="871327"/>
    <lineage>
        <taxon>Bacteria</taxon>
        <taxon>Pseudomonadati</taxon>
        <taxon>Bacteroidota</taxon>
        <taxon>Bacteroidia</taxon>
        <taxon>Bacteroidales</taxon>
        <taxon>Tannerellaceae</taxon>
        <taxon>Parabacteroides</taxon>
    </lineage>
</organism>
<dbReference type="Pfam" id="PF04542">
    <property type="entry name" value="Sigma70_r2"/>
    <property type="match status" value="1"/>
</dbReference>
<dbReference type="InterPro" id="IPR013249">
    <property type="entry name" value="RNA_pol_sigma70_r4_t2"/>
</dbReference>
<dbReference type="InterPro" id="IPR014327">
    <property type="entry name" value="RNA_pol_sigma70_bacteroid"/>
</dbReference>
<dbReference type="Pfam" id="PF08281">
    <property type="entry name" value="Sigma70_r4_2"/>
    <property type="match status" value="1"/>
</dbReference>
<keyword evidence="3" id="KW-0731">Sigma factor</keyword>
<dbReference type="InterPro" id="IPR014284">
    <property type="entry name" value="RNA_pol_sigma-70_dom"/>
</dbReference>
<dbReference type="NCBIfam" id="TIGR02985">
    <property type="entry name" value="Sig70_bacteroi1"/>
    <property type="match status" value="1"/>
</dbReference>
<dbReference type="GO" id="GO:0006352">
    <property type="term" value="P:DNA-templated transcription initiation"/>
    <property type="evidence" value="ECO:0007669"/>
    <property type="project" value="InterPro"/>
</dbReference>
<reference evidence="7 8" key="1">
    <citation type="submission" date="2016-10" db="EMBL/GenBank/DDBJ databases">
        <authorList>
            <person name="Varghese N."/>
            <person name="Submissions S."/>
        </authorList>
    </citation>
    <scope>NUCLEOTIDE SEQUENCE [LARGE SCALE GENOMIC DNA]</scope>
    <source>
        <strain evidence="7 8">DSM 29073</strain>
    </source>
</reference>
<dbReference type="Proteomes" id="UP000236725">
    <property type="component" value="Unassembled WGS sequence"/>
</dbReference>
<comment type="similarity">
    <text evidence="1">Belongs to the sigma-70 factor family. ECF subfamily.</text>
</comment>